<name>A0ABS9UGQ0_9BACL</name>
<dbReference type="PANTHER" id="PTHR41271">
    <property type="entry name" value="DUF402 DOMAIN-CONTAINING PROTEIN"/>
    <property type="match status" value="1"/>
</dbReference>
<evidence type="ECO:0000313" key="3">
    <source>
        <dbReference type="Proteomes" id="UP001316087"/>
    </source>
</evidence>
<keyword evidence="3" id="KW-1185">Reference proteome</keyword>
<proteinExistence type="predicted"/>
<reference evidence="2 3" key="1">
    <citation type="submission" date="2022-03" db="EMBL/GenBank/DDBJ databases">
        <authorList>
            <person name="Jo J.-H."/>
            <person name="Im W.-T."/>
        </authorList>
    </citation>
    <scope>NUCLEOTIDE SEQUENCE [LARGE SCALE GENOMIC DNA]</scope>
    <source>
        <strain evidence="2 3">MA9</strain>
    </source>
</reference>
<dbReference type="EMBL" id="JAKZFC010000007">
    <property type="protein sequence ID" value="MCH7323413.1"/>
    <property type="molecule type" value="Genomic_DNA"/>
</dbReference>
<organism evidence="2 3">
    <name type="scientific">Solibacillus palustris</name>
    <dbReference type="NCBI Taxonomy" id="2908203"/>
    <lineage>
        <taxon>Bacteria</taxon>
        <taxon>Bacillati</taxon>
        <taxon>Bacillota</taxon>
        <taxon>Bacilli</taxon>
        <taxon>Bacillales</taxon>
        <taxon>Caryophanaceae</taxon>
        <taxon>Solibacillus</taxon>
    </lineage>
</organism>
<feature type="domain" description="DUF402" evidence="1">
    <location>
        <begin position="64"/>
        <end position="162"/>
    </location>
</feature>
<dbReference type="Gene3D" id="2.40.380.10">
    <property type="entry name" value="FomD-like"/>
    <property type="match status" value="1"/>
</dbReference>
<dbReference type="InterPro" id="IPR007295">
    <property type="entry name" value="DUF402"/>
</dbReference>
<evidence type="ECO:0000259" key="1">
    <source>
        <dbReference type="Pfam" id="PF04167"/>
    </source>
</evidence>
<protein>
    <submittedName>
        <fullName evidence="2">DUF402 domain-containing protein</fullName>
    </submittedName>
</protein>
<dbReference type="SUPFAM" id="SSF159234">
    <property type="entry name" value="FomD-like"/>
    <property type="match status" value="1"/>
</dbReference>
<dbReference type="PANTHER" id="PTHR41271:SF1">
    <property type="entry name" value="DUF402 DOMAIN-CONTAINING PROTEIN"/>
    <property type="match status" value="1"/>
</dbReference>
<gene>
    <name evidence="2" type="ORF">LZ480_16175</name>
</gene>
<dbReference type="RefSeq" id="WP_241370583.1">
    <property type="nucleotide sequence ID" value="NZ_JAKZFC010000007.1"/>
</dbReference>
<sequence length="185" mass="21968">MLKKRYLHRNDWSRITCRHYMQQWVEEPDFTGYIALIEMHEVKEPLVTTQAGQELRIVDIDYSWLQQLPMNEHYAVTTMFNAKGEVVQWYIDITNENGVDQGEPYMEDLFLDIIVLPTGEVIKKDEDEIVQALKNEWISDAQYELAYATFYKLLKQIKQGEFNLLASSKKHREYLLQNHPIPKQV</sequence>
<accession>A0ABS9UGQ0</accession>
<dbReference type="Proteomes" id="UP001316087">
    <property type="component" value="Unassembled WGS sequence"/>
</dbReference>
<comment type="caution">
    <text evidence="2">The sequence shown here is derived from an EMBL/GenBank/DDBJ whole genome shotgun (WGS) entry which is preliminary data.</text>
</comment>
<dbReference type="InterPro" id="IPR035930">
    <property type="entry name" value="FomD-like_sf"/>
</dbReference>
<dbReference type="Pfam" id="PF04167">
    <property type="entry name" value="DUF402"/>
    <property type="match status" value="1"/>
</dbReference>
<evidence type="ECO:0000313" key="2">
    <source>
        <dbReference type="EMBL" id="MCH7323413.1"/>
    </source>
</evidence>